<accession>A0ABV9KV95</accession>
<name>A0ABV9KV95_9BACT</name>
<proteinExistence type="inferred from homology"/>
<evidence type="ECO:0000256" key="2">
    <source>
        <dbReference type="ARBA" id="ARBA00006275"/>
    </source>
</evidence>
<evidence type="ECO:0000313" key="9">
    <source>
        <dbReference type="Proteomes" id="UP001596023"/>
    </source>
</evidence>
<keyword evidence="4" id="KW-0472">Membrane</keyword>
<dbReference type="InterPro" id="IPR011990">
    <property type="entry name" value="TPR-like_helical_dom_sf"/>
</dbReference>
<dbReference type="Proteomes" id="UP001596023">
    <property type="component" value="Unassembled WGS sequence"/>
</dbReference>
<organism evidence="8 9">
    <name type="scientific">Dysgonomonas termitidis</name>
    <dbReference type="NCBI Taxonomy" id="1516126"/>
    <lineage>
        <taxon>Bacteria</taxon>
        <taxon>Pseudomonadati</taxon>
        <taxon>Bacteroidota</taxon>
        <taxon>Bacteroidia</taxon>
        <taxon>Bacteroidales</taxon>
        <taxon>Dysgonomonadaceae</taxon>
        <taxon>Dysgonomonas</taxon>
    </lineage>
</organism>
<dbReference type="SUPFAM" id="SSF48452">
    <property type="entry name" value="TPR-like"/>
    <property type="match status" value="1"/>
</dbReference>
<evidence type="ECO:0000256" key="3">
    <source>
        <dbReference type="ARBA" id="ARBA00022729"/>
    </source>
</evidence>
<gene>
    <name evidence="8" type="ORF">ACFO6W_08485</name>
</gene>
<evidence type="ECO:0000313" key="8">
    <source>
        <dbReference type="EMBL" id="MFC4673724.1"/>
    </source>
</evidence>
<feature type="domain" description="RagB/SusD" evidence="6">
    <location>
        <begin position="332"/>
        <end position="662"/>
    </location>
</feature>
<protein>
    <submittedName>
        <fullName evidence="8">RagB/SusD family nutrient uptake outer membrane protein</fullName>
    </submittedName>
</protein>
<dbReference type="Pfam" id="PF07980">
    <property type="entry name" value="SusD_RagB"/>
    <property type="match status" value="1"/>
</dbReference>
<dbReference type="InterPro" id="IPR033985">
    <property type="entry name" value="SusD-like_N"/>
</dbReference>
<dbReference type="RefSeq" id="WP_379995276.1">
    <property type="nucleotide sequence ID" value="NZ_JBHSGN010000062.1"/>
</dbReference>
<dbReference type="Pfam" id="PF14322">
    <property type="entry name" value="SusD-like_3"/>
    <property type="match status" value="1"/>
</dbReference>
<comment type="subcellular location">
    <subcellularLocation>
        <location evidence="1">Cell outer membrane</location>
    </subcellularLocation>
</comment>
<keyword evidence="9" id="KW-1185">Reference proteome</keyword>
<dbReference type="Gene3D" id="1.25.40.390">
    <property type="match status" value="1"/>
</dbReference>
<evidence type="ECO:0000256" key="5">
    <source>
        <dbReference type="ARBA" id="ARBA00023237"/>
    </source>
</evidence>
<dbReference type="InterPro" id="IPR012944">
    <property type="entry name" value="SusD_RagB_dom"/>
</dbReference>
<evidence type="ECO:0000259" key="7">
    <source>
        <dbReference type="Pfam" id="PF14322"/>
    </source>
</evidence>
<keyword evidence="5" id="KW-0998">Cell outer membrane</keyword>
<evidence type="ECO:0000256" key="1">
    <source>
        <dbReference type="ARBA" id="ARBA00004442"/>
    </source>
</evidence>
<comment type="caution">
    <text evidence="8">The sequence shown here is derived from an EMBL/GenBank/DDBJ whole genome shotgun (WGS) entry which is preliminary data.</text>
</comment>
<dbReference type="EMBL" id="JBHSGN010000062">
    <property type="protein sequence ID" value="MFC4673724.1"/>
    <property type="molecule type" value="Genomic_DNA"/>
</dbReference>
<feature type="domain" description="SusD-like N-terminal" evidence="7">
    <location>
        <begin position="65"/>
        <end position="230"/>
    </location>
</feature>
<reference evidence="9" key="1">
    <citation type="journal article" date="2019" name="Int. J. Syst. Evol. Microbiol.">
        <title>The Global Catalogue of Microorganisms (GCM) 10K type strain sequencing project: providing services to taxonomists for standard genome sequencing and annotation.</title>
        <authorList>
            <consortium name="The Broad Institute Genomics Platform"/>
            <consortium name="The Broad Institute Genome Sequencing Center for Infectious Disease"/>
            <person name="Wu L."/>
            <person name="Ma J."/>
        </authorList>
    </citation>
    <scope>NUCLEOTIDE SEQUENCE [LARGE SCALE GENOMIC DNA]</scope>
    <source>
        <strain evidence="9">CCUG 66188</strain>
    </source>
</reference>
<comment type="similarity">
    <text evidence="2">Belongs to the SusD family.</text>
</comment>
<evidence type="ECO:0000259" key="6">
    <source>
        <dbReference type="Pfam" id="PF07980"/>
    </source>
</evidence>
<keyword evidence="3" id="KW-0732">Signal</keyword>
<sequence>MKKIYIFLLSVISLAGLNSCDDYLSIDKYVNDMLTIDTVFSKKHYTEQWLWNTYSTLNGKGAEIANKGTTAFAFASDESIFGDWDGGKRCQKYQNCEYTASDQLSEDRWSHLYQGIRKASIFIHNVDKCGELSNSEREDLRAQARFLRAYFYWMLIKQYGPVPIMPDEPQDISLEYQDLAVARNTYDECIDFINQELIQSARVLPPTRNASRLGQATRGAALATRAKVLLYAASPLYNGNMDLSSLTDDAGRQLISQTYSEEKWAKAAAAAKEVIDLGVYELLTVKAGEETVPVPSTVSTANTPYPNGSGGIDPYKSYMQCFNGEVTASKNPEFIFTRQSYTSDDLNDISKHAAPRQMIGWNTIATTLKQEKAYLMCDGKPITHSSPDYPYQTQGFTLSLSEYPYIGNNVSLRYANREPRLYASISFNGSIWENGSTTETQKIGLQYFYYKDDPSGKRLSEPDFYLRTGIGVKKYYHPEDSWNIGGQVKYKVEPAIRYADVLLWYAESLNELTSGQVYEIPSYSEQGNISVKRETGSIESRQGMRYGFSRVRFRAGLPDLSDADYSSYEQFKKELKRERQVELFLESARYFDLRRWKDAAVEENLPVMGLNVDMNNSDAQKQRFYDERPSDMPKVFLEKMYLWPIPKSELTRNKKLTQNPGWK</sequence>
<evidence type="ECO:0000256" key="4">
    <source>
        <dbReference type="ARBA" id="ARBA00023136"/>
    </source>
</evidence>